<evidence type="ECO:0000313" key="5">
    <source>
        <dbReference type="EMBL" id="CAI3984270.1"/>
    </source>
</evidence>
<dbReference type="OrthoDB" id="10064407at2759"/>
<dbReference type="PANTHER" id="PTHR39199:SF1">
    <property type="entry name" value="BLR5128 PROTEIN"/>
    <property type="match status" value="1"/>
</dbReference>
<evidence type="ECO:0000313" key="8">
    <source>
        <dbReference type="Proteomes" id="UP001152797"/>
    </source>
</evidence>
<feature type="region of interest" description="Disordered" evidence="1">
    <location>
        <begin position="1255"/>
        <end position="1277"/>
    </location>
</feature>
<keyword evidence="7" id="KW-0548">Nucleotidyltransferase</keyword>
<evidence type="ECO:0000259" key="4">
    <source>
        <dbReference type="Pfam" id="PF13840"/>
    </source>
</evidence>
<keyword evidence="2" id="KW-0812">Transmembrane</keyword>
<dbReference type="Gene3D" id="3.60.10.10">
    <property type="entry name" value="Endonuclease/exonuclease/phosphatase"/>
    <property type="match status" value="1"/>
</dbReference>
<dbReference type="Gene3D" id="3.30.2130.10">
    <property type="entry name" value="VC0802-like"/>
    <property type="match status" value="1"/>
</dbReference>
<reference evidence="6" key="2">
    <citation type="submission" date="2024-04" db="EMBL/GenBank/DDBJ databases">
        <authorList>
            <person name="Chen Y."/>
            <person name="Shah S."/>
            <person name="Dougan E. K."/>
            <person name="Thang M."/>
            <person name="Chan C."/>
        </authorList>
    </citation>
    <scope>NUCLEOTIDE SEQUENCE [LARGE SCALE GENOMIC DNA]</scope>
</reference>
<evidence type="ECO:0000256" key="2">
    <source>
        <dbReference type="SAM" id="Phobius"/>
    </source>
</evidence>
<sequence>MALTDLSTLLAEMSPTLGVEGEVVFATSKSLSMRQAAELDPWMLFREEEGLTLILPKAIAEKHDLVHEGPFCRITLMVHSSLEAVGLTAAVAKALSDANLSANVVAAFHHDHIYVPAPEAPRAVEVLKSLAEKSRAGALRLKGARADFLLVVGYVPVEPSNQAQRRGVHALFSWLDRLLSDAPVRTVPVLLLDANGRTGLHRAGPGPWQVLPGNDAAVGAWGAEVENYNGSKLHEFMLQHHLAATNTHDRHGCGKTFHGAHHASRIDYVLVPAGLLPHVCKVRVWYRSAFRLQLVDSPALRDHCPVVADFRYEIHFDHKVSEQRWDFSKLAAAIQGSDCKTQFLQEAERGLQQVQLQQNGTAPHTVAAAWRQLNNVVCSTAQKHFQLAPPGRARKPADTVHAAEQALAARLRYRDAVQSSQHSPRDILPQRFYWRVWMAHVRFVQLQRQAKRLCRRDKRARRSELVEQLASAARRSDLALQWKLAYQLAGGSHGPKKRRYNMPQRFRPTASEWVEELVQSGPAGGCSARTLNAFSTSEVVSGMDVGTATLGSFADYNGSPMSIPPVQVEVHAETLANEDFAGLCASVRSLRRGRSVPEWSAPAEVWRLLLFPAEHLSQGHTLPPGTHGSCEGLLRTLLYLVRRNQEVPWLWEQAILQQRSLNWKLQKTGQSRVSVLYDVKNAFPSPSHASLDLAVCSNCRPADANLLCLRHRAAFILVRDPFKPEFTVVQIGCGNLQGDRVAPSQFLAVYHPALDEWNDRCRRMEHGGQFVLRDPVSGLQVDTALSTFADDVARTHVVPRIADFSPTMQTLDSHFDACLGRLHMGQNHDKKELLVRLMGKGAQLAMQRIYHGHIQVRGRCQRVCKYLGSLLHHSGATSPEVSNRIAVAKRNWAIMRKFWFTRGVAASQRRLVFLAMVVSPLYSGIETLQTHDGDNVRLGRVLAALARKFCQGRACLKPHEDAHGHHRSLSNSAVFELLQIFPPAWERRARRLLWWQSIARHPGDNVSLLATVFGQYGWENGPPIGVDGRVTALANPWLRELVEDLDKLGEPNLVADQPLSIFFILAKICLSIFLSGPCWCVNTERSWQRLDLRQWRMQMRWRLWVRLHFVVTGLVQMGHSVATPRNPQRPFPHTDIAFMVCASLHDKLWFAISARGVVGSLLPLRLPNVMLMPVSKKGTALDKGGMLLAWWSNCVPLQLFDVQSVLMKQLIWKPCRHMWWATSPLANMFCTSTSLRLSSSWKVETEPSAMDSWFGAAPNGAGAERQVRPRTGRSSKDNEQLLTAEGAYAQAASAAGQTYAQRARAAGKNHTLGQPSSWVWAALTQAALKDEALSEEKRAMVKQHCDSVTDPAVLSDQVLYCRVSKVYDQTKVRLQISVAPGALSDVLTVLQDGMEKSGGLRKDGPVDHGRLRSCSIVSACLCLAVELGFTQAKGCKRPKERKGVSLTGRCGARRNKKMAGKSRRTKFFAQRQQLPWPAPATALVACILFPCTVALRALQACISSGIISVVQTPLPPVTFPWIAWPILMMRALWFRHLEGAWFTSAAVTGRAIAAAALLGVLDGCSSSLDFFVVQGCGNTATRQGIVLAILRALDIPLAAGFSAVMIAYQAKLSYPATVTNAVLFSLPTAFGLASASILASFGEDLSVPTAFSTKSCGENLLFAAVAAAALCRAFRCAAGAFLLQRAGVENSVGGLFFVGGFSGFFGSMLVLPMMLGQSHLASFKAGNWSDVITPFPALPGLDNGELWSLDFAVMTGAVLFLGTADTVSRLAVLRHSDTLTAASLDAGLMPLATLMARACGASFGLGATLPTEALALVVLLFSFLVQHQLAWRNSEVSSLDSLTRAPVLLGRAVYGPEGRRKLRDV</sequence>
<evidence type="ECO:0000259" key="3">
    <source>
        <dbReference type="Pfam" id="PF10000"/>
    </source>
</evidence>
<dbReference type="GO" id="GO:0016779">
    <property type="term" value="F:nucleotidyltransferase activity"/>
    <property type="evidence" value="ECO:0007669"/>
    <property type="project" value="UniProtKB-KW"/>
</dbReference>
<dbReference type="SUPFAM" id="SSF56219">
    <property type="entry name" value="DNase I-like"/>
    <property type="match status" value="1"/>
</dbReference>
<dbReference type="InterPro" id="IPR036691">
    <property type="entry name" value="Endo/exonu/phosph_ase_sf"/>
</dbReference>
<feature type="transmembrane region" description="Helical" evidence="2">
    <location>
        <begin position="1661"/>
        <end position="1683"/>
    </location>
</feature>
<keyword evidence="2" id="KW-1133">Transmembrane helix</keyword>
<feature type="domain" description="DUF2241" evidence="3">
    <location>
        <begin position="4"/>
        <end position="71"/>
    </location>
</feature>
<evidence type="ECO:0000313" key="7">
    <source>
        <dbReference type="EMBL" id="CAL4771582.1"/>
    </source>
</evidence>
<evidence type="ECO:0000313" key="6">
    <source>
        <dbReference type="EMBL" id="CAL1137645.1"/>
    </source>
</evidence>
<dbReference type="PANTHER" id="PTHR39199">
    <property type="entry name" value="BLR5128 PROTEIN"/>
    <property type="match status" value="1"/>
</dbReference>
<feature type="transmembrane region" description="Helical" evidence="2">
    <location>
        <begin position="1813"/>
        <end position="1831"/>
    </location>
</feature>
<feature type="transmembrane region" description="Helical" evidence="2">
    <location>
        <begin position="1474"/>
        <end position="1497"/>
    </location>
</feature>
<evidence type="ECO:0000256" key="1">
    <source>
        <dbReference type="SAM" id="MobiDB-lite"/>
    </source>
</evidence>
<gene>
    <name evidence="5" type="ORF">C1SCF055_LOCUS11813</name>
</gene>
<feature type="transmembrane region" description="Helical" evidence="2">
    <location>
        <begin position="1695"/>
        <end position="1715"/>
    </location>
</feature>
<keyword evidence="8" id="KW-1185">Reference proteome</keyword>
<dbReference type="EMBL" id="CAMXCT020000876">
    <property type="protein sequence ID" value="CAL1137645.1"/>
    <property type="molecule type" value="Genomic_DNA"/>
</dbReference>
<feature type="transmembrane region" description="Helical" evidence="2">
    <location>
        <begin position="1620"/>
        <end position="1641"/>
    </location>
</feature>
<feature type="transmembrane region" description="Helical" evidence="2">
    <location>
        <begin position="1540"/>
        <end position="1561"/>
    </location>
</feature>
<feature type="transmembrane region" description="Helical" evidence="2">
    <location>
        <begin position="1751"/>
        <end position="1772"/>
    </location>
</feature>
<dbReference type="SUPFAM" id="SSF55021">
    <property type="entry name" value="ACT-like"/>
    <property type="match status" value="2"/>
</dbReference>
<dbReference type="Pfam" id="PF13840">
    <property type="entry name" value="ACT_7"/>
    <property type="match status" value="1"/>
</dbReference>
<dbReference type="EMBL" id="CAMXCT010000876">
    <property type="protein sequence ID" value="CAI3984270.1"/>
    <property type="molecule type" value="Genomic_DNA"/>
</dbReference>
<dbReference type="InterPro" id="IPR027795">
    <property type="entry name" value="CASTOR_ACT_dom"/>
</dbReference>
<keyword evidence="2" id="KW-0472">Membrane</keyword>
<accession>A0A9P1C371</accession>
<reference evidence="5" key="1">
    <citation type="submission" date="2022-10" db="EMBL/GenBank/DDBJ databases">
        <authorList>
            <person name="Chen Y."/>
            <person name="Dougan E. K."/>
            <person name="Chan C."/>
            <person name="Rhodes N."/>
            <person name="Thang M."/>
        </authorList>
    </citation>
    <scope>NUCLEOTIDE SEQUENCE</scope>
</reference>
<name>A0A9P1C371_9DINO</name>
<keyword evidence="7" id="KW-0808">Transferase</keyword>
<organism evidence="5">
    <name type="scientific">Cladocopium goreaui</name>
    <dbReference type="NCBI Taxonomy" id="2562237"/>
    <lineage>
        <taxon>Eukaryota</taxon>
        <taxon>Sar</taxon>
        <taxon>Alveolata</taxon>
        <taxon>Dinophyceae</taxon>
        <taxon>Suessiales</taxon>
        <taxon>Symbiodiniaceae</taxon>
        <taxon>Cladocopium</taxon>
    </lineage>
</organism>
<dbReference type="InterPro" id="IPR045865">
    <property type="entry name" value="ACT-like_dom_sf"/>
</dbReference>
<dbReference type="Pfam" id="PF10000">
    <property type="entry name" value="ACT_3"/>
    <property type="match status" value="1"/>
</dbReference>
<dbReference type="Proteomes" id="UP001152797">
    <property type="component" value="Unassembled WGS sequence"/>
</dbReference>
<dbReference type="EMBL" id="CAMXCT030000876">
    <property type="protein sequence ID" value="CAL4771582.1"/>
    <property type="molecule type" value="Genomic_DNA"/>
</dbReference>
<comment type="caution">
    <text evidence="5">The sequence shown here is derived from an EMBL/GenBank/DDBJ whole genome shotgun (WGS) entry which is preliminary data.</text>
</comment>
<proteinExistence type="predicted"/>
<feature type="domain" description="CASTOR ACT" evidence="4">
    <location>
        <begin position="74"/>
        <end position="128"/>
    </location>
</feature>
<dbReference type="InterPro" id="IPR018717">
    <property type="entry name" value="DUF2241"/>
</dbReference>
<protein>
    <submittedName>
        <fullName evidence="7">Adenylyltransferase and sulfurtransferase MOCS3</fullName>
    </submittedName>
</protein>